<evidence type="ECO:0000256" key="6">
    <source>
        <dbReference type="SAM" id="Phobius"/>
    </source>
</evidence>
<evidence type="ECO:0000313" key="7">
    <source>
        <dbReference type="EMBL" id="KTT10330.1"/>
    </source>
</evidence>
<evidence type="ECO:0000256" key="1">
    <source>
        <dbReference type="ARBA" id="ARBA00004167"/>
    </source>
</evidence>
<dbReference type="PRINTS" id="PR00813">
    <property type="entry name" value="BCTERIALGSPG"/>
</dbReference>
<keyword evidence="3 6" id="KW-0812">Transmembrane</keyword>
<dbReference type="InterPro" id="IPR031982">
    <property type="entry name" value="PilE-like"/>
</dbReference>
<evidence type="ECO:0000256" key="4">
    <source>
        <dbReference type="ARBA" id="ARBA00022989"/>
    </source>
</evidence>
<dbReference type="InterPro" id="IPR012902">
    <property type="entry name" value="N_methyl_site"/>
</dbReference>
<dbReference type="GO" id="GO:0015628">
    <property type="term" value="P:protein secretion by the type II secretion system"/>
    <property type="evidence" value="ECO:0007669"/>
    <property type="project" value="InterPro"/>
</dbReference>
<evidence type="ECO:0000256" key="3">
    <source>
        <dbReference type="ARBA" id="ARBA00022692"/>
    </source>
</evidence>
<organism evidence="7 8">
    <name type="scientific">Pseudacidovorax intermedius</name>
    <dbReference type="NCBI Taxonomy" id="433924"/>
    <lineage>
        <taxon>Bacteria</taxon>
        <taxon>Pseudomonadati</taxon>
        <taxon>Pseudomonadota</taxon>
        <taxon>Betaproteobacteria</taxon>
        <taxon>Burkholderiales</taxon>
        <taxon>Comamonadaceae</taxon>
        <taxon>Pseudacidovorax</taxon>
    </lineage>
</organism>
<accession>A0A147GL81</accession>
<evidence type="ECO:0000256" key="2">
    <source>
        <dbReference type="ARBA" id="ARBA00022481"/>
    </source>
</evidence>
<dbReference type="SUPFAM" id="SSF54523">
    <property type="entry name" value="Pili subunits"/>
    <property type="match status" value="1"/>
</dbReference>
<dbReference type="PANTHER" id="PTHR30093">
    <property type="entry name" value="GENERAL SECRETION PATHWAY PROTEIN G"/>
    <property type="match status" value="1"/>
</dbReference>
<protein>
    <recommendedName>
        <fullName evidence="9">Type IV pilus assembly protein PilE</fullName>
    </recommendedName>
</protein>
<dbReference type="Pfam" id="PF16732">
    <property type="entry name" value="ComP_DUS"/>
    <property type="match status" value="1"/>
</dbReference>
<dbReference type="PROSITE" id="PS00409">
    <property type="entry name" value="PROKAR_NTER_METHYL"/>
    <property type="match status" value="1"/>
</dbReference>
<dbReference type="AlphaFoldDB" id="A0A147GL81"/>
<dbReference type="GO" id="GO:0016020">
    <property type="term" value="C:membrane"/>
    <property type="evidence" value="ECO:0007669"/>
    <property type="project" value="UniProtKB-SubCell"/>
</dbReference>
<gene>
    <name evidence="7" type="ORF">NS331_25050</name>
</gene>
<evidence type="ECO:0000256" key="5">
    <source>
        <dbReference type="ARBA" id="ARBA00023136"/>
    </source>
</evidence>
<dbReference type="RefSeq" id="WP_058644593.1">
    <property type="nucleotide sequence ID" value="NZ_LDSL01000249.1"/>
</dbReference>
<comment type="caution">
    <text evidence="7">The sequence shown here is derived from an EMBL/GenBank/DDBJ whole genome shotgun (WGS) entry which is preliminary data.</text>
</comment>
<sequence>MALRNRTPRARGFTLIEVMIVVAIIGILTAIALPSYRDYVLRGQLVDATNGLAVMQANMERYFQDNRTYGSPTGSGTNPLCAEKTLGKFVLSCDGAPTGTTYTLQAVSSSLGFTFKIDQASTRSTTQAPTGWGTCTSAWILKRGQTCS</sequence>
<name>A0A147GL81_9BURK</name>
<proteinExistence type="predicted"/>
<keyword evidence="5 6" id="KW-0472">Membrane</keyword>
<dbReference type="Pfam" id="PF07963">
    <property type="entry name" value="N_methyl"/>
    <property type="match status" value="1"/>
</dbReference>
<dbReference type="NCBIfam" id="TIGR02532">
    <property type="entry name" value="IV_pilin_GFxxxE"/>
    <property type="match status" value="1"/>
</dbReference>
<dbReference type="GO" id="GO:0043683">
    <property type="term" value="P:type IV pilus assembly"/>
    <property type="evidence" value="ECO:0007669"/>
    <property type="project" value="InterPro"/>
</dbReference>
<dbReference type="EMBL" id="LDSL01000249">
    <property type="protein sequence ID" value="KTT10330.1"/>
    <property type="molecule type" value="Genomic_DNA"/>
</dbReference>
<keyword evidence="4 6" id="KW-1133">Transmembrane helix</keyword>
<comment type="subcellular location">
    <subcellularLocation>
        <location evidence="1">Membrane</location>
        <topology evidence="1">Single-pass membrane protein</topology>
    </subcellularLocation>
</comment>
<dbReference type="Gene3D" id="3.30.700.10">
    <property type="entry name" value="Glycoprotein, Type 4 Pilin"/>
    <property type="match status" value="1"/>
</dbReference>
<keyword evidence="8" id="KW-1185">Reference proteome</keyword>
<dbReference type="Proteomes" id="UP000072741">
    <property type="component" value="Unassembled WGS sequence"/>
</dbReference>
<dbReference type="PANTHER" id="PTHR30093:SF44">
    <property type="entry name" value="TYPE II SECRETION SYSTEM CORE PROTEIN G"/>
    <property type="match status" value="1"/>
</dbReference>
<evidence type="ECO:0008006" key="9">
    <source>
        <dbReference type="Google" id="ProtNLM"/>
    </source>
</evidence>
<dbReference type="PATRIC" id="fig|433924.3.peg.2386"/>
<reference evidence="7 8" key="1">
    <citation type="journal article" date="2016" name="Front. Microbiol.">
        <title>Genomic Resource of Rice Seed Associated Bacteria.</title>
        <authorList>
            <person name="Midha S."/>
            <person name="Bansal K."/>
            <person name="Sharma S."/>
            <person name="Kumar N."/>
            <person name="Patil P.P."/>
            <person name="Chaudhry V."/>
            <person name="Patil P.B."/>
        </authorList>
    </citation>
    <scope>NUCLEOTIDE SEQUENCE [LARGE SCALE GENOMIC DNA]</scope>
    <source>
        <strain evidence="7 8">NS331</strain>
    </source>
</reference>
<dbReference type="OrthoDB" id="8592370at2"/>
<feature type="transmembrane region" description="Helical" evidence="6">
    <location>
        <begin position="12"/>
        <end position="33"/>
    </location>
</feature>
<dbReference type="InterPro" id="IPR000983">
    <property type="entry name" value="Bac_GSPG_pilin"/>
</dbReference>
<keyword evidence="2" id="KW-0488">Methylation</keyword>
<dbReference type="GO" id="GO:0015627">
    <property type="term" value="C:type II protein secretion system complex"/>
    <property type="evidence" value="ECO:0007669"/>
    <property type="project" value="InterPro"/>
</dbReference>
<dbReference type="InterPro" id="IPR045584">
    <property type="entry name" value="Pilin-like"/>
</dbReference>
<evidence type="ECO:0000313" key="8">
    <source>
        <dbReference type="Proteomes" id="UP000072741"/>
    </source>
</evidence>